<dbReference type="Proteomes" id="UP001234178">
    <property type="component" value="Unassembled WGS sequence"/>
</dbReference>
<organism evidence="1 2">
    <name type="scientific">Daphnia magna</name>
    <dbReference type="NCBI Taxonomy" id="35525"/>
    <lineage>
        <taxon>Eukaryota</taxon>
        <taxon>Metazoa</taxon>
        <taxon>Ecdysozoa</taxon>
        <taxon>Arthropoda</taxon>
        <taxon>Crustacea</taxon>
        <taxon>Branchiopoda</taxon>
        <taxon>Diplostraca</taxon>
        <taxon>Cladocera</taxon>
        <taxon>Anomopoda</taxon>
        <taxon>Daphniidae</taxon>
        <taxon>Daphnia</taxon>
    </lineage>
</organism>
<keyword evidence="2" id="KW-1185">Reference proteome</keyword>
<protein>
    <submittedName>
        <fullName evidence="1">Uncharacterized protein</fullName>
    </submittedName>
</protein>
<dbReference type="EMBL" id="JAOYFB010000038">
    <property type="protein sequence ID" value="KAK4027940.1"/>
    <property type="molecule type" value="Genomic_DNA"/>
</dbReference>
<comment type="caution">
    <text evidence="1">The sequence shown here is derived from an EMBL/GenBank/DDBJ whole genome shotgun (WGS) entry which is preliminary data.</text>
</comment>
<proteinExistence type="predicted"/>
<evidence type="ECO:0000313" key="1">
    <source>
        <dbReference type="EMBL" id="KAK4027940.1"/>
    </source>
</evidence>
<gene>
    <name evidence="1" type="ORF">OUZ56_017080</name>
</gene>
<reference evidence="1 2" key="1">
    <citation type="journal article" date="2023" name="Nucleic Acids Res.">
        <title>The hologenome of Daphnia magna reveals possible DNA methylation and microbiome-mediated evolution of the host genome.</title>
        <authorList>
            <person name="Chaturvedi A."/>
            <person name="Li X."/>
            <person name="Dhandapani V."/>
            <person name="Marshall H."/>
            <person name="Kissane S."/>
            <person name="Cuenca-Cambronero M."/>
            <person name="Asole G."/>
            <person name="Calvet F."/>
            <person name="Ruiz-Romero M."/>
            <person name="Marangio P."/>
            <person name="Guigo R."/>
            <person name="Rago D."/>
            <person name="Mirbahai L."/>
            <person name="Eastwood N."/>
            <person name="Colbourne J.K."/>
            <person name="Zhou J."/>
            <person name="Mallon E."/>
            <person name="Orsini L."/>
        </authorList>
    </citation>
    <scope>NUCLEOTIDE SEQUENCE [LARGE SCALE GENOMIC DNA]</scope>
    <source>
        <strain evidence="1">LRV0_1</strain>
    </source>
</reference>
<name>A0ABR0ASA3_9CRUS</name>
<evidence type="ECO:0000313" key="2">
    <source>
        <dbReference type="Proteomes" id="UP001234178"/>
    </source>
</evidence>
<sequence length="160" mass="18173">MLEHAPEVQQKYLVQHEEIVVRFHKISIDWKKKKPVETTSMASPILQVAAPSGSNTPPSTTVTPPMNAMQLQVPEYYAMEKAEYYTTTYAEPAYYTEAPQYYTTKAPEYYAPGMLPILITPRRILLPNAITTSPHSTRRRMDVPARAQCPEPEWDVVATS</sequence>
<accession>A0ABR0ASA3</accession>